<dbReference type="Proteomes" id="UP000829685">
    <property type="component" value="Unassembled WGS sequence"/>
</dbReference>
<comment type="caution">
    <text evidence="1">The sequence shown here is derived from an EMBL/GenBank/DDBJ whole genome shotgun (WGS) entry which is preliminary data.</text>
</comment>
<sequence>MWDSSDDSAGHEARRLVVQSARLFGRDSPLKRVLNWKGQSVPTAAAQGSRLRGLIALCATRWQRFAPAAAYADFAVLFQQSWQE</sequence>
<reference evidence="1" key="1">
    <citation type="submission" date="2021-03" db="EMBL/GenBank/DDBJ databases">
        <title>Revisited historic fungal species revealed as producer of novel bioactive compounds through whole genome sequencing and comparative genomics.</title>
        <authorList>
            <person name="Vignolle G.A."/>
            <person name="Hochenegger N."/>
            <person name="Mach R.L."/>
            <person name="Mach-Aigner A.R."/>
            <person name="Javad Rahimi M."/>
            <person name="Salim K.A."/>
            <person name="Chan C.M."/>
            <person name="Lim L.B.L."/>
            <person name="Cai F."/>
            <person name="Druzhinina I.S."/>
            <person name="U'Ren J.M."/>
            <person name="Derntl C."/>
        </authorList>
    </citation>
    <scope>NUCLEOTIDE SEQUENCE</scope>
    <source>
        <strain evidence="1">TUCIM 5799</strain>
    </source>
</reference>
<gene>
    <name evidence="1" type="ORF">JX265_004759</name>
</gene>
<keyword evidence="2" id="KW-1185">Reference proteome</keyword>
<dbReference type="EMBL" id="JAFIMR010000009">
    <property type="protein sequence ID" value="KAI1874551.1"/>
    <property type="molecule type" value="Genomic_DNA"/>
</dbReference>
<accession>A0A9P9WQ38</accession>
<organism evidence="1 2">
    <name type="scientific">Neoarthrinium moseri</name>
    <dbReference type="NCBI Taxonomy" id="1658444"/>
    <lineage>
        <taxon>Eukaryota</taxon>
        <taxon>Fungi</taxon>
        <taxon>Dikarya</taxon>
        <taxon>Ascomycota</taxon>
        <taxon>Pezizomycotina</taxon>
        <taxon>Sordariomycetes</taxon>
        <taxon>Xylariomycetidae</taxon>
        <taxon>Amphisphaeriales</taxon>
        <taxon>Apiosporaceae</taxon>
        <taxon>Neoarthrinium</taxon>
    </lineage>
</organism>
<evidence type="ECO:0000313" key="1">
    <source>
        <dbReference type="EMBL" id="KAI1874551.1"/>
    </source>
</evidence>
<protein>
    <submittedName>
        <fullName evidence="1">Uncharacterized protein</fullName>
    </submittedName>
</protein>
<name>A0A9P9WQ38_9PEZI</name>
<evidence type="ECO:0000313" key="2">
    <source>
        <dbReference type="Proteomes" id="UP000829685"/>
    </source>
</evidence>
<proteinExistence type="predicted"/>
<dbReference type="AlphaFoldDB" id="A0A9P9WQ38"/>